<comment type="domain">
    <text evidence="1">The twin CX3C motif contains 4 conserved Cys residues that form 2 disulfide bonds in the mitochondrial intermembrane space.</text>
</comment>
<evidence type="ECO:0000256" key="1">
    <source>
        <dbReference type="RuleBase" id="RU367043"/>
    </source>
</evidence>
<dbReference type="Proteomes" id="UP000271974">
    <property type="component" value="Unassembled WGS sequence"/>
</dbReference>
<keyword evidence="1" id="KW-0999">Mitochondrion inner membrane</keyword>
<dbReference type="GO" id="GO:0005743">
    <property type="term" value="C:mitochondrial inner membrane"/>
    <property type="evidence" value="ECO:0007669"/>
    <property type="project" value="UniProtKB-SubCell"/>
</dbReference>
<accession>A0A3S1BS84</accession>
<keyword evidence="1" id="KW-0472">Membrane</keyword>
<comment type="subcellular location">
    <subcellularLocation>
        <location evidence="1">Mitochondrion inner membrane</location>
        <topology evidence="1">Peripheral membrane protein</topology>
        <orientation evidence="1">Intermembrane side</orientation>
    </subcellularLocation>
</comment>
<evidence type="ECO:0000313" key="4">
    <source>
        <dbReference type="Proteomes" id="UP000271974"/>
    </source>
</evidence>
<keyword evidence="1" id="KW-0653">Protein transport</keyword>
<keyword evidence="1" id="KW-0496">Mitochondrion</keyword>
<evidence type="ECO:0000259" key="2">
    <source>
        <dbReference type="Pfam" id="PF02953"/>
    </source>
</evidence>
<sequence length="117" mass="13164">MVTLSLPLQAQTQLFEPFFGKKSQAIIIMSFDPLPKQDEVDPEVASFIQMESQKAELQAQVHKLADVCWEQCVDRPRDKLDSRTETCVSNCVERFIDTSLTIATRFQKILQGAAGGM</sequence>
<organism evidence="3 4">
    <name type="scientific">Elysia chlorotica</name>
    <name type="common">Eastern emerald elysia</name>
    <name type="synonym">Sea slug</name>
    <dbReference type="NCBI Taxonomy" id="188477"/>
    <lineage>
        <taxon>Eukaryota</taxon>
        <taxon>Metazoa</taxon>
        <taxon>Spiralia</taxon>
        <taxon>Lophotrochozoa</taxon>
        <taxon>Mollusca</taxon>
        <taxon>Gastropoda</taxon>
        <taxon>Heterobranchia</taxon>
        <taxon>Euthyneura</taxon>
        <taxon>Panpulmonata</taxon>
        <taxon>Sacoglossa</taxon>
        <taxon>Placobranchoidea</taxon>
        <taxon>Plakobranchidae</taxon>
        <taxon>Elysia</taxon>
    </lineage>
</organism>
<keyword evidence="1" id="KW-0813">Transport</keyword>
<evidence type="ECO:0000313" key="3">
    <source>
        <dbReference type="EMBL" id="RUS90123.1"/>
    </source>
</evidence>
<keyword evidence="1" id="KW-1015">Disulfide bond</keyword>
<dbReference type="AlphaFoldDB" id="A0A3S1BS84"/>
<comment type="subunit">
    <text evidence="1">Heterohexamer.</text>
</comment>
<proteinExistence type="inferred from homology"/>
<dbReference type="Gene3D" id="1.10.287.810">
    <property type="entry name" value="Mitochondrial import inner membrane translocase subunit tim13 like domains"/>
    <property type="match status" value="1"/>
</dbReference>
<protein>
    <recommendedName>
        <fullName evidence="1">Mitochondrial import inner membrane translocase subunit</fullName>
    </recommendedName>
</protein>
<dbReference type="OrthoDB" id="344165at2759"/>
<comment type="similarity">
    <text evidence="1">Belongs to the small Tim family.</text>
</comment>
<keyword evidence="4" id="KW-1185">Reference proteome</keyword>
<gene>
    <name evidence="3" type="ORF">EGW08_002090</name>
</gene>
<name>A0A3S1BS84_ELYCH</name>
<comment type="function">
    <text evidence="1">Mitochondrial intermembrane chaperone that participates in the import and insertion of some multi-pass transmembrane proteins into the mitochondrial inner membrane. Also required for the transfer of beta-barrel precursors from the TOM complex to the sorting and assembly machinery (SAM complex) of the outer membrane. Acts as a chaperone-like protein that protects the hydrophobic precursors from aggregation and guide them through the mitochondrial intermembrane space.</text>
</comment>
<dbReference type="STRING" id="188477.A0A3S1BS84"/>
<keyword evidence="1" id="KW-0811">Translocation</keyword>
<dbReference type="EMBL" id="RQTK01000039">
    <property type="protein sequence ID" value="RUS90123.1"/>
    <property type="molecule type" value="Genomic_DNA"/>
</dbReference>
<reference evidence="3 4" key="1">
    <citation type="submission" date="2019-01" db="EMBL/GenBank/DDBJ databases">
        <title>A draft genome assembly of the solar-powered sea slug Elysia chlorotica.</title>
        <authorList>
            <person name="Cai H."/>
            <person name="Li Q."/>
            <person name="Fang X."/>
            <person name="Li J."/>
            <person name="Curtis N.E."/>
            <person name="Altenburger A."/>
            <person name="Shibata T."/>
            <person name="Feng M."/>
            <person name="Maeda T."/>
            <person name="Schwartz J.A."/>
            <person name="Shigenobu S."/>
            <person name="Lundholm N."/>
            <person name="Nishiyama T."/>
            <person name="Yang H."/>
            <person name="Hasebe M."/>
            <person name="Li S."/>
            <person name="Pierce S.K."/>
            <person name="Wang J."/>
        </authorList>
    </citation>
    <scope>NUCLEOTIDE SEQUENCE [LARGE SCALE GENOMIC DNA]</scope>
    <source>
        <strain evidence="3">EC2010</strain>
        <tissue evidence="3">Whole organism of an adult</tissue>
    </source>
</reference>
<dbReference type="GO" id="GO:0015031">
    <property type="term" value="P:protein transport"/>
    <property type="evidence" value="ECO:0007669"/>
    <property type="project" value="UniProtKB-KW"/>
</dbReference>
<comment type="caution">
    <text evidence="3">The sequence shown here is derived from an EMBL/GenBank/DDBJ whole genome shotgun (WGS) entry which is preliminary data.</text>
</comment>
<keyword evidence="1" id="KW-0143">Chaperone</keyword>
<dbReference type="InterPro" id="IPR004217">
    <property type="entry name" value="Tim10-like"/>
</dbReference>
<feature type="domain" description="Tim10-like" evidence="2">
    <location>
        <begin position="47"/>
        <end position="108"/>
    </location>
</feature>
<dbReference type="SUPFAM" id="SSF144122">
    <property type="entry name" value="Tim10-like"/>
    <property type="match status" value="1"/>
</dbReference>
<dbReference type="Pfam" id="PF02953">
    <property type="entry name" value="zf-Tim10_DDP"/>
    <property type="match status" value="1"/>
</dbReference>
<dbReference type="InterPro" id="IPR035427">
    <property type="entry name" value="Tim10-like_dom_sf"/>
</dbReference>